<keyword evidence="1" id="KW-0723">Serine/threonine-protein kinase</keyword>
<dbReference type="GO" id="GO:0004674">
    <property type="term" value="F:protein serine/threonine kinase activity"/>
    <property type="evidence" value="ECO:0007669"/>
    <property type="project" value="UniProtKB-KW"/>
</dbReference>
<protein>
    <submittedName>
        <fullName evidence="1">Serine/threonine protein kinase</fullName>
    </submittedName>
</protein>
<organism evidence="1 2">
    <name type="scientific">Pontibacillus yanchengensis Y32</name>
    <dbReference type="NCBI Taxonomy" id="1385514"/>
    <lineage>
        <taxon>Bacteria</taxon>
        <taxon>Bacillati</taxon>
        <taxon>Bacillota</taxon>
        <taxon>Bacilli</taxon>
        <taxon>Bacillales</taxon>
        <taxon>Bacillaceae</taxon>
        <taxon>Pontibacillus</taxon>
    </lineage>
</organism>
<sequence length="225" mass="26328">MKNNWESAFPSLSQIMVYSNANNEPVSIHSVPEDMKCIGIGTDAAVFQSVDEPLYAYKLYASDKVSKLKVEQDIYRQLGDSIFFTKCYASYDNLLVLRYEEGLTLFDCLLQGIHIPNQVVKDVDEAREYVRGKGLNPRDIHLKNILLQNGRAKIIDVSEYVQPGDDYRWKHLKRAYEEYYHLVDEKSIPFWVMETVRKWYNQSKKTTSFEEFMKVVLKLTTFTKH</sequence>
<evidence type="ECO:0000313" key="1">
    <source>
        <dbReference type="EMBL" id="KGP70866.1"/>
    </source>
</evidence>
<dbReference type="AlphaFoldDB" id="A0A0A2T9Y6"/>
<dbReference type="InterPro" id="IPR011009">
    <property type="entry name" value="Kinase-like_dom_sf"/>
</dbReference>
<dbReference type="OrthoDB" id="529320at2"/>
<keyword evidence="1" id="KW-0418">Kinase</keyword>
<reference evidence="1 2" key="1">
    <citation type="journal article" date="2015" name="Stand. Genomic Sci.">
        <title>High quality draft genome sequence of the moderately halophilic bacterium Pontibacillus yanchengensis Y32(T) and comparison among Pontibacillus genomes.</title>
        <authorList>
            <person name="Huang J."/>
            <person name="Qiao Z.X."/>
            <person name="Tang J.W."/>
            <person name="Wang G."/>
        </authorList>
    </citation>
    <scope>NUCLEOTIDE SEQUENCE [LARGE SCALE GENOMIC DNA]</scope>
    <source>
        <strain evidence="1 2">Y32</strain>
    </source>
</reference>
<comment type="caution">
    <text evidence="1">The sequence shown here is derived from an EMBL/GenBank/DDBJ whole genome shotgun (WGS) entry which is preliminary data.</text>
</comment>
<dbReference type="STRING" id="1385514.N782_03530"/>
<keyword evidence="1" id="KW-0808">Transferase</keyword>
<dbReference type="Proteomes" id="UP000030147">
    <property type="component" value="Unassembled WGS sequence"/>
</dbReference>
<dbReference type="RefSeq" id="WP_036824586.1">
    <property type="nucleotide sequence ID" value="NZ_AVBF01000105.1"/>
</dbReference>
<gene>
    <name evidence="1" type="ORF">N782_03530</name>
</gene>
<proteinExistence type="predicted"/>
<dbReference type="eggNOG" id="COG0515">
    <property type="taxonomic scope" value="Bacteria"/>
</dbReference>
<dbReference type="SUPFAM" id="SSF56112">
    <property type="entry name" value="Protein kinase-like (PK-like)"/>
    <property type="match status" value="1"/>
</dbReference>
<dbReference type="EMBL" id="AVBF01000105">
    <property type="protein sequence ID" value="KGP70866.1"/>
    <property type="molecule type" value="Genomic_DNA"/>
</dbReference>
<name>A0A0A2T9Y6_9BACI</name>
<evidence type="ECO:0000313" key="2">
    <source>
        <dbReference type="Proteomes" id="UP000030147"/>
    </source>
</evidence>
<keyword evidence="2" id="KW-1185">Reference proteome</keyword>
<accession>A0A0A2T9Y6</accession>